<dbReference type="AlphaFoldDB" id="A0A1P8LUB4"/>
<name>A0A1P8LUB4_NATLA</name>
<organism evidence="2 3">
    <name type="scientific">Natronobacterium lacisalsi AJ5</name>
    <dbReference type="NCBI Taxonomy" id="358396"/>
    <lineage>
        <taxon>Archaea</taxon>
        <taxon>Methanobacteriati</taxon>
        <taxon>Methanobacteriota</taxon>
        <taxon>Stenosarchaea group</taxon>
        <taxon>Halobacteria</taxon>
        <taxon>Halobacteriales</taxon>
        <taxon>Natrialbaceae</taxon>
        <taxon>Natronobacterium</taxon>
    </lineage>
</organism>
<sequence length="155" mass="18221">MEEHPWLFGNRYIEPTENREFTRDEEVDFCLETIDGYYDIFEIKRPGHEVMNYDSSHDTYYPSHRLSKAVAQTENYIKEIEANHGDILRRDGLDLLKPRGTIVIGSDLGSDEKEGLRVFNSYLNRVRVRTYTDIASMGERLLEMYDENSDLQDQS</sequence>
<evidence type="ECO:0000259" key="1">
    <source>
        <dbReference type="Pfam" id="PF14082"/>
    </source>
</evidence>
<proteinExistence type="predicted"/>
<feature type="domain" description="Shedu protein SduA C-terminal" evidence="1">
    <location>
        <begin position="2"/>
        <end position="132"/>
    </location>
</feature>
<evidence type="ECO:0000313" key="2">
    <source>
        <dbReference type="EMBL" id="APW99379.1"/>
    </source>
</evidence>
<dbReference type="EMBL" id="CP019285">
    <property type="protein sequence ID" value="APW99379.1"/>
    <property type="molecule type" value="Genomic_DNA"/>
</dbReference>
<protein>
    <recommendedName>
        <fullName evidence="1">Shedu protein SduA C-terminal domain-containing protein</fullName>
    </recommendedName>
</protein>
<reference evidence="2 3" key="1">
    <citation type="journal article" date="2011" name="J. Bacteriol.">
        <title>Genome sequence of Halobiforma lacisalsi AJ5, an extremely halophilic archaeon which harbors a bop gene.</title>
        <authorList>
            <person name="Jiang X."/>
            <person name="Wang S."/>
            <person name="Cheng H."/>
            <person name="Huo Y."/>
            <person name="Zhang X."/>
            <person name="Zhu X."/>
            <person name="Han X."/>
            <person name="Ni P."/>
            <person name="Wu M."/>
        </authorList>
    </citation>
    <scope>NUCLEOTIDE SEQUENCE [LARGE SCALE GENOMIC DNA]</scope>
    <source>
        <strain evidence="2 3">AJ5</strain>
    </source>
</reference>
<dbReference type="Pfam" id="PF14082">
    <property type="entry name" value="SduA_C"/>
    <property type="match status" value="1"/>
</dbReference>
<accession>A0A1P8LUB4</accession>
<gene>
    <name evidence="2" type="ORF">CHINAEXTREME_17080</name>
</gene>
<evidence type="ECO:0000313" key="3">
    <source>
        <dbReference type="Proteomes" id="UP000186547"/>
    </source>
</evidence>
<dbReference type="InterPro" id="IPR025359">
    <property type="entry name" value="SduA_C"/>
</dbReference>
<dbReference type="Proteomes" id="UP000186547">
    <property type="component" value="Chromosome"/>
</dbReference>
<dbReference type="KEGG" id="hlc:CHINAEXTREME17080"/>